<keyword evidence="3" id="KW-0393">Immunoglobulin domain</keyword>
<feature type="non-terminal residue" evidence="7">
    <location>
        <position position="378"/>
    </location>
</feature>
<evidence type="ECO:0000313" key="7">
    <source>
        <dbReference type="EMBL" id="NXJ54742.1"/>
    </source>
</evidence>
<keyword evidence="5" id="KW-1133">Transmembrane helix</keyword>
<keyword evidence="5" id="KW-0812">Transmembrane</keyword>
<keyword evidence="1" id="KW-0732">Signal</keyword>
<comment type="caution">
    <text evidence="7">The sequence shown here is derived from an EMBL/GenBank/DDBJ whole genome shotgun (WGS) entry which is preliminary data.</text>
</comment>
<name>A0A7L0C5V5_9AVES</name>
<feature type="compositionally biased region" description="Basic and acidic residues" evidence="4">
    <location>
        <begin position="304"/>
        <end position="331"/>
    </location>
</feature>
<dbReference type="InterPro" id="IPR013783">
    <property type="entry name" value="Ig-like_fold"/>
</dbReference>
<dbReference type="Pfam" id="PF07686">
    <property type="entry name" value="V-set"/>
    <property type="match status" value="2"/>
</dbReference>
<evidence type="ECO:0000259" key="6">
    <source>
        <dbReference type="PROSITE" id="PS50835"/>
    </source>
</evidence>
<dbReference type="InterPro" id="IPR036179">
    <property type="entry name" value="Ig-like_dom_sf"/>
</dbReference>
<feature type="non-terminal residue" evidence="7">
    <location>
        <position position="1"/>
    </location>
</feature>
<dbReference type="Proteomes" id="UP000519115">
    <property type="component" value="Unassembled WGS sequence"/>
</dbReference>
<organism evidence="7 8">
    <name type="scientific">Spizaetus tyrannus</name>
    <name type="common">black hawk-eagle</name>
    <dbReference type="NCBI Taxonomy" id="252798"/>
    <lineage>
        <taxon>Eukaryota</taxon>
        <taxon>Metazoa</taxon>
        <taxon>Chordata</taxon>
        <taxon>Craniata</taxon>
        <taxon>Vertebrata</taxon>
        <taxon>Euteleostomi</taxon>
        <taxon>Archelosauria</taxon>
        <taxon>Archosauria</taxon>
        <taxon>Dinosauria</taxon>
        <taxon>Saurischia</taxon>
        <taxon>Theropoda</taxon>
        <taxon>Coelurosauria</taxon>
        <taxon>Aves</taxon>
        <taxon>Neognathae</taxon>
        <taxon>Neoaves</taxon>
        <taxon>Telluraves</taxon>
        <taxon>Accipitrimorphae</taxon>
        <taxon>Accipitriformes</taxon>
        <taxon>Accipitridae</taxon>
        <taxon>Accipitrinae</taxon>
        <taxon>Spizaetus</taxon>
    </lineage>
</organism>
<dbReference type="InterPro" id="IPR052314">
    <property type="entry name" value="Immune_rcpt_domain"/>
</dbReference>
<dbReference type="GO" id="GO:0038023">
    <property type="term" value="F:signaling receptor activity"/>
    <property type="evidence" value="ECO:0007669"/>
    <property type="project" value="TreeGrafter"/>
</dbReference>
<gene>
    <name evidence="7" type="primary">Treml2</name>
    <name evidence="7" type="ORF">SPITYR_R16061</name>
</gene>
<feature type="domain" description="Ig-like" evidence="6">
    <location>
        <begin position="121"/>
        <end position="234"/>
    </location>
</feature>
<dbReference type="SMART" id="SM00409">
    <property type="entry name" value="IG"/>
    <property type="match status" value="2"/>
</dbReference>
<dbReference type="EMBL" id="VXAF01000668">
    <property type="protein sequence ID" value="NXJ54742.1"/>
    <property type="molecule type" value="Genomic_DNA"/>
</dbReference>
<keyword evidence="8" id="KW-1185">Reference proteome</keyword>
<feature type="region of interest" description="Disordered" evidence="4">
    <location>
        <begin position="302"/>
        <end position="331"/>
    </location>
</feature>
<dbReference type="GO" id="GO:0009986">
    <property type="term" value="C:cell surface"/>
    <property type="evidence" value="ECO:0007669"/>
    <property type="project" value="TreeGrafter"/>
</dbReference>
<dbReference type="AlphaFoldDB" id="A0A7L0C5V5"/>
<evidence type="ECO:0000256" key="5">
    <source>
        <dbReference type="SAM" id="Phobius"/>
    </source>
</evidence>
<dbReference type="SMART" id="SM00406">
    <property type="entry name" value="IGv"/>
    <property type="match status" value="2"/>
</dbReference>
<dbReference type="Gene3D" id="2.60.40.10">
    <property type="entry name" value="Immunoglobulins"/>
    <property type="match status" value="2"/>
</dbReference>
<accession>A0A7L0C5V5</accession>
<feature type="domain" description="Ig-like" evidence="6">
    <location>
        <begin position="9"/>
        <end position="110"/>
    </location>
</feature>
<evidence type="ECO:0000256" key="2">
    <source>
        <dbReference type="ARBA" id="ARBA00023157"/>
    </source>
</evidence>
<proteinExistence type="predicted"/>
<dbReference type="PROSITE" id="PS50835">
    <property type="entry name" value="IG_LIKE"/>
    <property type="match status" value="2"/>
</dbReference>
<dbReference type="InterPro" id="IPR007110">
    <property type="entry name" value="Ig-like_dom"/>
</dbReference>
<sequence>LHQLPSPLPHLIFTALQAQTPHAEEGLSEGSSLSIQCPYTAQADYHQQKAWCHRRGGQCEPLVETIYPTQYPRTNRVTNGKVTIEDNPMYETVSITMTNLQVEDSGTYFCAYRSYHYKYLPLKMISLNVFKELHKWELDSLSVQCKYSALVHSTDRKAWCRRGQTGCEIWLMTDNLSTWTKSKDLEDKTLIQDDAQKRTVTITMKKLQAQDAGVYWCVLYRGSSPTQKTEIRLSVSKILAGTTLSGTASTSQATPSSNTLAPSSNVNTFILLSGVLSILFILALTSLITLCVKRRKQLKRRGNRQAEDIYDKPEDIAQLDSTERMESPKDDSKDVKYITLNFKSRLSPEDPLYCNVEPSQAHRKSKDENVEYATIALK</sequence>
<feature type="transmembrane region" description="Helical" evidence="5">
    <location>
        <begin position="269"/>
        <end position="292"/>
    </location>
</feature>
<dbReference type="PANTHER" id="PTHR16423:SF6">
    <property type="entry name" value="TRIGGERING RECEPTOR EXPRESSED ON MYELOID CELLS 2-RELATED"/>
    <property type="match status" value="1"/>
</dbReference>
<reference evidence="7 8" key="1">
    <citation type="submission" date="2019-09" db="EMBL/GenBank/DDBJ databases">
        <title>Bird 10,000 Genomes (B10K) Project - Family phase.</title>
        <authorList>
            <person name="Zhang G."/>
        </authorList>
    </citation>
    <scope>NUCLEOTIDE SEQUENCE [LARGE SCALE GENOMIC DNA]</scope>
    <source>
        <strain evidence="7">B10K-DU-007-42</strain>
        <tissue evidence="7">Muscle</tissue>
    </source>
</reference>
<protein>
    <submittedName>
        <fullName evidence="7">TRML2 protein</fullName>
    </submittedName>
</protein>
<evidence type="ECO:0000256" key="4">
    <source>
        <dbReference type="SAM" id="MobiDB-lite"/>
    </source>
</evidence>
<dbReference type="InterPro" id="IPR003599">
    <property type="entry name" value="Ig_sub"/>
</dbReference>
<dbReference type="PANTHER" id="PTHR16423">
    <property type="entry name" value="TREM-LIKE TRANSCRIPT PROTEIN"/>
    <property type="match status" value="1"/>
</dbReference>
<keyword evidence="2" id="KW-1015">Disulfide bond</keyword>
<evidence type="ECO:0000313" key="8">
    <source>
        <dbReference type="Proteomes" id="UP000519115"/>
    </source>
</evidence>
<keyword evidence="5" id="KW-0472">Membrane</keyword>
<evidence type="ECO:0000256" key="1">
    <source>
        <dbReference type="ARBA" id="ARBA00022729"/>
    </source>
</evidence>
<dbReference type="InterPro" id="IPR013106">
    <property type="entry name" value="Ig_V-set"/>
</dbReference>
<dbReference type="SUPFAM" id="SSF48726">
    <property type="entry name" value="Immunoglobulin"/>
    <property type="match status" value="2"/>
</dbReference>
<evidence type="ECO:0000256" key="3">
    <source>
        <dbReference type="ARBA" id="ARBA00023319"/>
    </source>
</evidence>